<dbReference type="Gene3D" id="2.40.10.240">
    <property type="entry name" value="QueA-like"/>
    <property type="match status" value="1"/>
</dbReference>
<dbReference type="GO" id="GO:0008616">
    <property type="term" value="P:tRNA queuosine(34) biosynthetic process"/>
    <property type="evidence" value="ECO:0007669"/>
    <property type="project" value="UniProtKB-KW"/>
</dbReference>
<dbReference type="Proteomes" id="UP000272528">
    <property type="component" value="Chromosome"/>
</dbReference>
<accession>A0A3S9ADH1</accession>
<evidence type="ECO:0000313" key="5">
    <source>
        <dbReference type="EMBL" id="AZN43802.1"/>
    </source>
</evidence>
<dbReference type="EMBL" id="CP034437">
    <property type="protein sequence ID" value="AZN43802.1"/>
    <property type="molecule type" value="Genomic_DNA"/>
</dbReference>
<evidence type="ECO:0000313" key="6">
    <source>
        <dbReference type="Proteomes" id="UP000272528"/>
    </source>
</evidence>
<dbReference type="PANTHER" id="PTHR30307">
    <property type="entry name" value="S-ADENOSYLMETHIONINE:TRNA RIBOSYLTRANSFERASE-ISOMERASE"/>
    <property type="match status" value="1"/>
</dbReference>
<dbReference type="PANTHER" id="PTHR30307:SF0">
    <property type="entry name" value="S-ADENOSYLMETHIONINE:TRNA RIBOSYLTRANSFERASE-ISOMERASE"/>
    <property type="match status" value="1"/>
</dbReference>
<dbReference type="InterPro" id="IPR042118">
    <property type="entry name" value="QueA_dom1"/>
</dbReference>
<organism evidence="5 6">
    <name type="scientific">Paenibacillus albus</name>
    <dbReference type="NCBI Taxonomy" id="2495582"/>
    <lineage>
        <taxon>Bacteria</taxon>
        <taxon>Bacillati</taxon>
        <taxon>Bacillota</taxon>
        <taxon>Bacilli</taxon>
        <taxon>Bacillales</taxon>
        <taxon>Paenibacillaceae</taxon>
        <taxon>Paenibacillus</taxon>
    </lineage>
</organism>
<dbReference type="Gene3D" id="3.40.1780.10">
    <property type="entry name" value="QueA-like"/>
    <property type="match status" value="1"/>
</dbReference>
<dbReference type="GO" id="GO:0051075">
    <property type="term" value="F:S-adenosylmethionine:tRNA ribosyltransferase-isomerase activity"/>
    <property type="evidence" value="ECO:0007669"/>
    <property type="project" value="TreeGrafter"/>
</dbReference>
<evidence type="ECO:0000256" key="2">
    <source>
        <dbReference type="ARBA" id="ARBA00022679"/>
    </source>
</evidence>
<keyword evidence="5" id="KW-0413">Isomerase</keyword>
<dbReference type="Pfam" id="PF02547">
    <property type="entry name" value="Queuosine_synth"/>
    <property type="match status" value="1"/>
</dbReference>
<dbReference type="KEGG" id="palb:EJC50_19960"/>
<gene>
    <name evidence="5" type="ORF">EJC50_19960</name>
</gene>
<evidence type="ECO:0000256" key="1">
    <source>
        <dbReference type="ARBA" id="ARBA00022490"/>
    </source>
</evidence>
<keyword evidence="1" id="KW-0963">Cytoplasm</keyword>
<protein>
    <submittedName>
        <fullName evidence="5">S-adenosylmethionine:tRNA ribosyltransferase-isomerase</fullName>
    </submittedName>
</protein>
<keyword evidence="3" id="KW-0949">S-adenosyl-L-methionine</keyword>
<evidence type="ECO:0000256" key="4">
    <source>
        <dbReference type="ARBA" id="ARBA00022785"/>
    </source>
</evidence>
<dbReference type="InterPro" id="IPR042119">
    <property type="entry name" value="QueA_dom2"/>
</dbReference>
<name>A0A3S9ADH1_9BACL</name>
<proteinExistence type="predicted"/>
<dbReference type="SUPFAM" id="SSF111337">
    <property type="entry name" value="QueA-like"/>
    <property type="match status" value="1"/>
</dbReference>
<dbReference type="InterPro" id="IPR003699">
    <property type="entry name" value="QueA"/>
</dbReference>
<dbReference type="AlphaFoldDB" id="A0A3S9ADH1"/>
<keyword evidence="2 5" id="KW-0808">Transferase</keyword>
<reference evidence="6" key="1">
    <citation type="submission" date="2018-12" db="EMBL/GenBank/DDBJ databases">
        <title>Genome sequence of Peanibacillus sp.</title>
        <authorList>
            <person name="Subramani G."/>
            <person name="Srinivasan S."/>
            <person name="Kim M.K."/>
        </authorList>
    </citation>
    <scope>NUCLEOTIDE SEQUENCE [LARGE SCALE GENOMIC DNA]</scope>
    <source>
        <strain evidence="6">18JY67-1</strain>
    </source>
</reference>
<keyword evidence="4" id="KW-0671">Queuosine biosynthesis</keyword>
<dbReference type="OrthoDB" id="9783887at2"/>
<dbReference type="InterPro" id="IPR036100">
    <property type="entry name" value="QueA_sf"/>
</dbReference>
<sequence>MNTFHVPEMLNAAAPPERRGVRRDHVKMLVLNKRTGDVSHSLFYRLDEYLQAGDLLVLNTSRTIPAVLRGTWRRNGIELSGGVEVRLARRMNEYAWNALVVSADVRPVPGDTFEFTPQLTAKVTEGTMKSLVTLAFSLRGEQLTDHLYAHAEPIRYEYISHPWELDYYQTVYAAAPGSVEMPSAGRAFSWELLFKLKRQGVRIAYVQLHTGLSYSLEEDGHPDPRDNYEQYEVPMETVEAIVQTRKDGGRVIAVGTTVVRALESAAGKEGEPNAGSGWTNMMIDASTPLQVVDGLISGFHEPEASHLELLSAFIDPGLLYEAYQEAIERGYLWHEFGDMNVIM</sequence>
<evidence type="ECO:0000256" key="3">
    <source>
        <dbReference type="ARBA" id="ARBA00022691"/>
    </source>
</evidence>
<keyword evidence="6" id="KW-1185">Reference proteome</keyword>